<proteinExistence type="predicted"/>
<evidence type="ECO:0000313" key="1">
    <source>
        <dbReference type="EMBL" id="AOO14260.1"/>
    </source>
</evidence>
<reference evidence="1 2" key="1">
    <citation type="journal article" date="2016" name="Environ. Microbiol.">
        <title>Genomic diversification of marine cyanophages into stable ecotypes.</title>
        <authorList>
            <person name="Marston M.F."/>
            <person name="Martiny J.B."/>
        </authorList>
    </citation>
    <scope>NUCLEOTIDE SEQUENCE [LARGE SCALE GENOMIC DNA]</scope>
    <source>
        <strain evidence="1">Sn_11_0110</strain>
    </source>
</reference>
<organism evidence="1 2">
    <name type="scientific">Cyanophage S-RIM14</name>
    <dbReference type="NCBI Taxonomy" id="1278423"/>
    <lineage>
        <taxon>Viruses</taxon>
        <taxon>Duplodnaviria</taxon>
        <taxon>Heunggongvirae</taxon>
        <taxon>Uroviricota</taxon>
        <taxon>Caudoviricetes</taxon>
        <taxon>Pantevenvirales</taxon>
        <taxon>Kyanoviridae</taxon>
        <taxon>Ahtivirus</taxon>
        <taxon>Ahtivirus sagseatwo</taxon>
    </lineage>
</organism>
<accession>A0A1D7SKV2</accession>
<protein>
    <submittedName>
        <fullName evidence="1">Uncharacterized protein</fullName>
    </submittedName>
</protein>
<name>A0A1D7SKV2_9CAUD</name>
<gene>
    <name evidence="1" type="ORF">Sn110110_066</name>
</gene>
<dbReference type="Proteomes" id="UP000223711">
    <property type="component" value="Segment"/>
</dbReference>
<dbReference type="EMBL" id="KX349303">
    <property type="protein sequence ID" value="AOO14260.1"/>
    <property type="molecule type" value="Genomic_DNA"/>
</dbReference>
<evidence type="ECO:0000313" key="2">
    <source>
        <dbReference type="Proteomes" id="UP000223711"/>
    </source>
</evidence>
<sequence length="96" mass="11211">MNYTLKQLQDRVSSMIKEQGEDAECAAWIYTKNDCHLKDEDGNTDYDNNVEDPALVRRIFDDVGNVDYIYQVIQECVDEVVEEQLVQYQQELVEVS</sequence>